<dbReference type="InterPro" id="IPR032508">
    <property type="entry name" value="FecR_C"/>
</dbReference>
<proteinExistence type="predicted"/>
<evidence type="ECO:0000259" key="2">
    <source>
        <dbReference type="Pfam" id="PF04773"/>
    </source>
</evidence>
<dbReference type="Gene3D" id="2.60.120.1440">
    <property type="match status" value="1"/>
</dbReference>
<sequence length="352" mass="39463">MSFDPDHIEDFLEYPFFIKWVKDPNSQSNQYWEKWISEHPDKRELFLEAQTLAKALRPKENNQVDSAKLRAGLDSLIAKNNERGGQERSTFPGKKKQAFLTIGGSIAASILLAACLLLSYSWFGNKEAAPLAEEAKVLVRSVPAGMKKTFVLPDSTQVTLNADSEIRYSSDFAINRKIHLRGEAFFDVKKDPKHPFTIQSGALTTVVLGTSFGVKAYPAGDFSHVAVLSGLVKVRTDNGIEAELKPDEAGFYEVETGTLRKGSYDYESLLGWKDKVLKFKNASYESLFYELSKWYDVQFIYENGIPEGGDYSGRYQDQSLKNVLDGISYATDLEFTLSGKKVSVRVNSKPNK</sequence>
<protein>
    <recommendedName>
        <fullName evidence="6">FecR family protein</fullName>
    </recommendedName>
</protein>
<evidence type="ECO:0008006" key="6">
    <source>
        <dbReference type="Google" id="ProtNLM"/>
    </source>
</evidence>
<gene>
    <name evidence="4" type="ORF">GCM10007049_00890</name>
</gene>
<reference evidence="4" key="1">
    <citation type="journal article" date="2014" name="Int. J. Syst. Evol. Microbiol.">
        <title>Complete genome sequence of Corynebacterium casei LMG S-19264T (=DSM 44701T), isolated from a smear-ripened cheese.</title>
        <authorList>
            <consortium name="US DOE Joint Genome Institute (JGI-PGF)"/>
            <person name="Walter F."/>
            <person name="Albersmeier A."/>
            <person name="Kalinowski J."/>
            <person name="Ruckert C."/>
        </authorList>
    </citation>
    <scope>NUCLEOTIDE SEQUENCE</scope>
    <source>
        <strain evidence="4">KCTC 12368</strain>
    </source>
</reference>
<keyword evidence="1" id="KW-1133">Transmembrane helix</keyword>
<organism evidence="4 5">
    <name type="scientific">Echinicola pacifica</name>
    <dbReference type="NCBI Taxonomy" id="346377"/>
    <lineage>
        <taxon>Bacteria</taxon>
        <taxon>Pseudomonadati</taxon>
        <taxon>Bacteroidota</taxon>
        <taxon>Cytophagia</taxon>
        <taxon>Cytophagales</taxon>
        <taxon>Cyclobacteriaceae</taxon>
        <taxon>Echinicola</taxon>
    </lineage>
</organism>
<reference evidence="4" key="2">
    <citation type="submission" date="2020-09" db="EMBL/GenBank/DDBJ databases">
        <authorList>
            <person name="Sun Q."/>
            <person name="Kim S."/>
        </authorList>
    </citation>
    <scope>NUCLEOTIDE SEQUENCE</scope>
    <source>
        <strain evidence="4">KCTC 12368</strain>
    </source>
</reference>
<dbReference type="Gene3D" id="3.55.50.30">
    <property type="match status" value="1"/>
</dbReference>
<evidence type="ECO:0000259" key="3">
    <source>
        <dbReference type="Pfam" id="PF16344"/>
    </source>
</evidence>
<feature type="domain" description="Protein FecR C-terminal" evidence="3">
    <location>
        <begin position="277"/>
        <end position="343"/>
    </location>
</feature>
<feature type="transmembrane region" description="Helical" evidence="1">
    <location>
        <begin position="98"/>
        <end position="123"/>
    </location>
</feature>
<evidence type="ECO:0000313" key="5">
    <source>
        <dbReference type="Proteomes" id="UP000619457"/>
    </source>
</evidence>
<evidence type="ECO:0000313" key="4">
    <source>
        <dbReference type="EMBL" id="GGZ12975.1"/>
    </source>
</evidence>
<dbReference type="PANTHER" id="PTHR30273">
    <property type="entry name" value="PERIPLASMIC SIGNAL SENSOR AND SIGMA FACTOR ACTIVATOR FECR-RELATED"/>
    <property type="match status" value="1"/>
</dbReference>
<dbReference type="Pfam" id="PF16344">
    <property type="entry name" value="FecR_C"/>
    <property type="match status" value="1"/>
</dbReference>
<dbReference type="Pfam" id="PF04773">
    <property type="entry name" value="FecR"/>
    <property type="match status" value="1"/>
</dbReference>
<feature type="domain" description="FecR protein" evidence="2">
    <location>
        <begin position="143"/>
        <end position="233"/>
    </location>
</feature>
<dbReference type="InterPro" id="IPR006860">
    <property type="entry name" value="FecR"/>
</dbReference>
<dbReference type="GO" id="GO:0016989">
    <property type="term" value="F:sigma factor antagonist activity"/>
    <property type="evidence" value="ECO:0007669"/>
    <property type="project" value="TreeGrafter"/>
</dbReference>
<dbReference type="RefSeq" id="WP_018475102.1">
    <property type="nucleotide sequence ID" value="NZ_BMWX01000001.1"/>
</dbReference>
<name>A0A918UIU9_9BACT</name>
<dbReference type="EMBL" id="BMWX01000001">
    <property type="protein sequence ID" value="GGZ12975.1"/>
    <property type="molecule type" value="Genomic_DNA"/>
</dbReference>
<dbReference type="Proteomes" id="UP000619457">
    <property type="component" value="Unassembled WGS sequence"/>
</dbReference>
<accession>A0A918UIU9</accession>
<comment type="caution">
    <text evidence="4">The sequence shown here is derived from an EMBL/GenBank/DDBJ whole genome shotgun (WGS) entry which is preliminary data.</text>
</comment>
<evidence type="ECO:0000256" key="1">
    <source>
        <dbReference type="SAM" id="Phobius"/>
    </source>
</evidence>
<dbReference type="AlphaFoldDB" id="A0A918UIU9"/>
<keyword evidence="1" id="KW-0472">Membrane</keyword>
<keyword evidence="5" id="KW-1185">Reference proteome</keyword>
<dbReference type="PANTHER" id="PTHR30273:SF2">
    <property type="entry name" value="PROTEIN FECR"/>
    <property type="match status" value="1"/>
</dbReference>
<dbReference type="PIRSF" id="PIRSF018266">
    <property type="entry name" value="FecR"/>
    <property type="match status" value="1"/>
</dbReference>
<keyword evidence="1" id="KW-0812">Transmembrane</keyword>
<dbReference type="InterPro" id="IPR012373">
    <property type="entry name" value="Ferrdict_sens_TM"/>
</dbReference>